<dbReference type="Proteomes" id="UP000287156">
    <property type="component" value="Unassembled WGS sequence"/>
</dbReference>
<protein>
    <submittedName>
        <fullName evidence="3">PucR family transcriptional regulator</fullName>
    </submittedName>
</protein>
<dbReference type="Pfam" id="PF07905">
    <property type="entry name" value="PucR"/>
    <property type="match status" value="1"/>
</dbReference>
<dbReference type="Pfam" id="PF13556">
    <property type="entry name" value="HTH_30"/>
    <property type="match status" value="1"/>
</dbReference>
<dbReference type="InterPro" id="IPR051448">
    <property type="entry name" value="CdaR-like_regulators"/>
</dbReference>
<proteinExistence type="predicted"/>
<dbReference type="RefSeq" id="WP_126047103.1">
    <property type="nucleotide sequence ID" value="NZ_QYTV02000001.1"/>
</dbReference>
<feature type="domain" description="PucR C-terminal helix-turn-helix" evidence="2">
    <location>
        <begin position="432"/>
        <end position="489"/>
    </location>
</feature>
<dbReference type="InterPro" id="IPR042070">
    <property type="entry name" value="PucR_C-HTH_sf"/>
</dbReference>
<dbReference type="AlphaFoldDB" id="A0A429Y783"/>
<dbReference type="OrthoDB" id="142218at2"/>
<dbReference type="PANTHER" id="PTHR33744:SF1">
    <property type="entry name" value="DNA-BINDING TRANSCRIPTIONAL ACTIVATOR ADER"/>
    <property type="match status" value="1"/>
</dbReference>
<accession>A0A429Y783</accession>
<dbReference type="PANTHER" id="PTHR33744">
    <property type="entry name" value="CARBOHYDRATE DIACID REGULATOR"/>
    <property type="match status" value="1"/>
</dbReference>
<dbReference type="InterPro" id="IPR012914">
    <property type="entry name" value="PucR_dom"/>
</dbReference>
<evidence type="ECO:0000259" key="1">
    <source>
        <dbReference type="Pfam" id="PF07905"/>
    </source>
</evidence>
<dbReference type="SUPFAM" id="SSF75138">
    <property type="entry name" value="HprK N-terminal domain-like"/>
    <property type="match status" value="1"/>
</dbReference>
<evidence type="ECO:0000259" key="2">
    <source>
        <dbReference type="Pfam" id="PF13556"/>
    </source>
</evidence>
<dbReference type="InterPro" id="IPR028979">
    <property type="entry name" value="Ser_kin/Pase_Hpr-like_N_sf"/>
</dbReference>
<keyword evidence="4" id="KW-1185">Reference proteome</keyword>
<feature type="domain" description="Purine catabolism PurC-like" evidence="1">
    <location>
        <begin position="7"/>
        <end position="123"/>
    </location>
</feature>
<dbReference type="InterPro" id="IPR025736">
    <property type="entry name" value="PucR_C-HTH_dom"/>
</dbReference>
<reference evidence="3" key="1">
    <citation type="submission" date="2018-12" db="EMBL/GenBank/DDBJ databases">
        <authorList>
            <person name="Sun L."/>
            <person name="Chen Z."/>
        </authorList>
    </citation>
    <scope>NUCLEOTIDE SEQUENCE [LARGE SCALE GENOMIC DNA]</scope>
    <source>
        <strain evidence="3">3-2-2</strain>
    </source>
</reference>
<evidence type="ECO:0000313" key="3">
    <source>
        <dbReference type="EMBL" id="RST77265.1"/>
    </source>
</evidence>
<evidence type="ECO:0000313" key="4">
    <source>
        <dbReference type="Proteomes" id="UP000287156"/>
    </source>
</evidence>
<comment type="caution">
    <text evidence="3">The sequence shown here is derived from an EMBL/GenBank/DDBJ whole genome shotgun (WGS) entry which is preliminary data.</text>
</comment>
<dbReference type="EMBL" id="QYTV02000001">
    <property type="protein sequence ID" value="RST77265.1"/>
    <property type="molecule type" value="Genomic_DNA"/>
</dbReference>
<dbReference type="Gene3D" id="1.10.10.2840">
    <property type="entry name" value="PucR C-terminal helix-turn-helix domain"/>
    <property type="match status" value="1"/>
</dbReference>
<gene>
    <name evidence="3" type="ORF">D4T97_001870</name>
</gene>
<organism evidence="3 4">
    <name type="scientific">Siminovitchia acidinfaciens</name>
    <dbReference type="NCBI Taxonomy" id="2321395"/>
    <lineage>
        <taxon>Bacteria</taxon>
        <taxon>Bacillati</taxon>
        <taxon>Bacillota</taxon>
        <taxon>Bacilli</taxon>
        <taxon>Bacillales</taxon>
        <taxon>Bacillaceae</taxon>
        <taxon>Siminovitchia</taxon>
    </lineage>
</organism>
<name>A0A429Y783_9BACI</name>
<sequence length="506" mass="57544">MTITIRELLNNPHLKSSVIAGNDGLDREVTWAHACELSDPTHWLTGGELIMTNGFAIPSSEEEQIVYLQKLIDSNASGLAIGKGLHAPKLSDGFKSLADQKAFPILNTDYDVPWIAFSKTVANAYVNQEHAQVILTMRLYDKLRKTINHDSPNQILRRLNEIIGCKLYIIDAKNKWILFEQEKDLNIEELAYIKSNELPYYIKHIKTKDKLIAQVSIPSSRPTILLVISNAGSLPDNVVLRHLATIIGIIVEKDMTILEKQRRIGAELLIRMVEGNVTDEAASILLNDHGLGKKTLQIVACSGREEKFNYEWLHYWLHDTGIPNLITLHQGILLILLPEKCNILSKLQTESPNQTRIGVSDSINRLNRTSKAYQEAIWALQSAETHGRKVVFYSESFPVSPFIPRDRTDAEMLMKDVLGDLLDYDRQNNSELVKTLYVYLYYNRSWKASAKSLNIHKQTLVYRVNRIEVITGYRLNNISHISELWMALQTALMLKMIPDFAEAITM</sequence>